<evidence type="ECO:0000313" key="4">
    <source>
        <dbReference type="EMBL" id="HGT40954.1"/>
    </source>
</evidence>
<protein>
    <submittedName>
        <fullName evidence="4">DUF4976 domain-containing protein</fullName>
    </submittedName>
</protein>
<dbReference type="InterPro" id="IPR017850">
    <property type="entry name" value="Alkaline_phosphatase_core_sf"/>
</dbReference>
<name>A0A7C4LNA0_9PLAN</name>
<dbReference type="Gene3D" id="3.40.720.10">
    <property type="entry name" value="Alkaline Phosphatase, subunit A"/>
    <property type="match status" value="1"/>
</dbReference>
<dbReference type="Pfam" id="PF00884">
    <property type="entry name" value="Sulfatase"/>
    <property type="match status" value="1"/>
</dbReference>
<proteinExistence type="inferred from homology"/>
<comment type="similarity">
    <text evidence="1">Belongs to the sulfatase family.</text>
</comment>
<dbReference type="EMBL" id="DSVQ01000019">
    <property type="protein sequence ID" value="HGT40954.1"/>
    <property type="molecule type" value="Genomic_DNA"/>
</dbReference>
<dbReference type="AlphaFoldDB" id="A0A7C4LNA0"/>
<accession>A0A7C4LNA0</accession>
<dbReference type="PANTHER" id="PTHR42693">
    <property type="entry name" value="ARYLSULFATASE FAMILY MEMBER"/>
    <property type="match status" value="1"/>
</dbReference>
<dbReference type="InterPro" id="IPR050738">
    <property type="entry name" value="Sulfatase"/>
</dbReference>
<sequence>MGAWLSCRLLWLSTGLAVIGSLAAAAGAAETPPNVLFLFADDMRSDSIGALGNPAVKTPHLDALVRRGRSFTNAYCLGGNSPAVCTPSRNMLLSGRAYFRWKDFTPPNGRRGELAPGDGPNFPLSLSAAGYVTYHHGKRGNTAPLIQARFDVNKYLANDEAERRSGEPGQEIVDDAIQFLRERPKDRPFFLYLAFGNPHDPRVAAPAYSQQYQPERLPLPKNFRPLHPFDNGEMTVRDERLSPWPRTADEIRRTLHEYYATITGLDHHIGRLLHALDELELTAQTLVIFSADQGISVGSHGLLGKQNLYDAAMKVPLVFAGPGIVPGVSEALVYLFDVYPTVCDLVGAEVPQDIDGRSFRPLLRGVGDTFREELLLSYRDVQRAYRDARWKVIRYPRVNVTQLFDLQQDPDEIHDLAGDPAQQTRLSQLLERLAALQRQFNDDLPLTVPHPASPAWTPPRE</sequence>
<reference evidence="4" key="1">
    <citation type="journal article" date="2020" name="mSystems">
        <title>Genome- and Community-Level Interaction Insights into Carbon Utilization and Element Cycling Functions of Hydrothermarchaeota in Hydrothermal Sediment.</title>
        <authorList>
            <person name="Zhou Z."/>
            <person name="Liu Y."/>
            <person name="Xu W."/>
            <person name="Pan J."/>
            <person name="Luo Z.H."/>
            <person name="Li M."/>
        </authorList>
    </citation>
    <scope>NUCLEOTIDE SEQUENCE [LARGE SCALE GENOMIC DNA]</scope>
    <source>
        <strain evidence="4">SpSt-508</strain>
    </source>
</reference>
<evidence type="ECO:0000259" key="3">
    <source>
        <dbReference type="Pfam" id="PF00884"/>
    </source>
</evidence>
<organism evidence="4">
    <name type="scientific">Schlesneria paludicola</name>
    <dbReference type="NCBI Taxonomy" id="360056"/>
    <lineage>
        <taxon>Bacteria</taxon>
        <taxon>Pseudomonadati</taxon>
        <taxon>Planctomycetota</taxon>
        <taxon>Planctomycetia</taxon>
        <taxon>Planctomycetales</taxon>
        <taxon>Planctomycetaceae</taxon>
        <taxon>Schlesneria</taxon>
    </lineage>
</organism>
<dbReference type="InterPro" id="IPR000917">
    <property type="entry name" value="Sulfatase_N"/>
</dbReference>
<feature type="signal peptide" evidence="2">
    <location>
        <begin position="1"/>
        <end position="28"/>
    </location>
</feature>
<gene>
    <name evidence="4" type="ORF">ENS64_17045</name>
</gene>
<dbReference type="CDD" id="cd16155">
    <property type="entry name" value="sulfatase_like"/>
    <property type="match status" value="1"/>
</dbReference>
<comment type="caution">
    <text evidence="4">The sequence shown here is derived from an EMBL/GenBank/DDBJ whole genome shotgun (WGS) entry which is preliminary data.</text>
</comment>
<evidence type="ECO:0000256" key="2">
    <source>
        <dbReference type="SAM" id="SignalP"/>
    </source>
</evidence>
<evidence type="ECO:0000256" key="1">
    <source>
        <dbReference type="ARBA" id="ARBA00008779"/>
    </source>
</evidence>
<dbReference type="SUPFAM" id="SSF53649">
    <property type="entry name" value="Alkaline phosphatase-like"/>
    <property type="match status" value="1"/>
</dbReference>
<keyword evidence="2" id="KW-0732">Signal</keyword>
<dbReference type="PANTHER" id="PTHR42693:SF33">
    <property type="entry name" value="ARYLSULFATASE"/>
    <property type="match status" value="1"/>
</dbReference>
<dbReference type="GO" id="GO:0004065">
    <property type="term" value="F:arylsulfatase activity"/>
    <property type="evidence" value="ECO:0007669"/>
    <property type="project" value="TreeGrafter"/>
</dbReference>
<feature type="domain" description="Sulfatase N-terminal" evidence="3">
    <location>
        <begin position="33"/>
        <end position="347"/>
    </location>
</feature>
<feature type="chain" id="PRO_5028005133" evidence="2">
    <location>
        <begin position="29"/>
        <end position="461"/>
    </location>
</feature>